<protein>
    <recommendedName>
        <fullName evidence="6">Outer membrane protein beta-barrel domain-containing protein</fullName>
    </recommendedName>
</protein>
<dbReference type="SUPFAM" id="SSF56935">
    <property type="entry name" value="Porins"/>
    <property type="match status" value="1"/>
</dbReference>
<dbReference type="SUPFAM" id="SSF49452">
    <property type="entry name" value="Starch-binding domain-like"/>
    <property type="match status" value="1"/>
</dbReference>
<dbReference type="OrthoDB" id="1077118at2"/>
<evidence type="ECO:0000256" key="1">
    <source>
        <dbReference type="SAM" id="SignalP"/>
    </source>
</evidence>
<evidence type="ECO:0000313" key="4">
    <source>
        <dbReference type="EMBL" id="KOO67827.1"/>
    </source>
</evidence>
<dbReference type="InterPro" id="IPR037066">
    <property type="entry name" value="Plug_dom_sf"/>
</dbReference>
<evidence type="ECO:0008006" key="6">
    <source>
        <dbReference type="Google" id="ProtNLM"/>
    </source>
</evidence>
<dbReference type="Gene3D" id="2.60.40.1120">
    <property type="entry name" value="Carboxypeptidase-like, regulatory domain"/>
    <property type="match status" value="1"/>
</dbReference>
<gene>
    <name evidence="4" type="ORF">ACU52_11480</name>
</gene>
<dbReference type="InterPro" id="IPR012910">
    <property type="entry name" value="Plug_dom"/>
</dbReference>
<dbReference type="Pfam" id="PF13715">
    <property type="entry name" value="CarbopepD_reg_2"/>
    <property type="match status" value="1"/>
</dbReference>
<dbReference type="RefSeq" id="WP_053398872.1">
    <property type="nucleotide sequence ID" value="NZ_LFQU01000024.1"/>
</dbReference>
<evidence type="ECO:0000259" key="2">
    <source>
        <dbReference type="Pfam" id="PF07715"/>
    </source>
</evidence>
<dbReference type="GO" id="GO:0030246">
    <property type="term" value="F:carbohydrate binding"/>
    <property type="evidence" value="ECO:0007669"/>
    <property type="project" value="InterPro"/>
</dbReference>
<keyword evidence="5" id="KW-1185">Reference proteome</keyword>
<dbReference type="InterPro" id="IPR041700">
    <property type="entry name" value="OMP_b-brl_3"/>
</dbReference>
<keyword evidence="1" id="KW-0732">Signal</keyword>
<dbReference type="Pfam" id="PF07715">
    <property type="entry name" value="Plug"/>
    <property type="match status" value="1"/>
</dbReference>
<name>A0A8E1R017_9BACT</name>
<comment type="caution">
    <text evidence="4">The sequence shown here is derived from an EMBL/GenBank/DDBJ whole genome shotgun (WGS) entry which is preliminary data.</text>
</comment>
<proteinExistence type="predicted"/>
<dbReference type="Proteomes" id="UP000036951">
    <property type="component" value="Unassembled WGS sequence"/>
</dbReference>
<feature type="domain" description="Outer membrane protein beta-barrel" evidence="3">
    <location>
        <begin position="440"/>
        <end position="741"/>
    </location>
</feature>
<organism evidence="4 5">
    <name type="scientific">Xylanibacter rarus</name>
    <dbReference type="NCBI Taxonomy" id="1676614"/>
    <lineage>
        <taxon>Bacteria</taxon>
        <taxon>Pseudomonadati</taxon>
        <taxon>Bacteroidota</taxon>
        <taxon>Bacteroidia</taxon>
        <taxon>Bacteroidales</taxon>
        <taxon>Prevotellaceae</taxon>
        <taxon>Xylanibacter</taxon>
    </lineage>
</organism>
<reference evidence="4 5" key="1">
    <citation type="submission" date="2015-06" db="EMBL/GenBank/DDBJ databases">
        <title>Prevotella sp. 109, sp. nov., a novel member of the family Prevotellaceae isolated from human faeces.</title>
        <authorList>
            <person name="Shkoporov A.N."/>
            <person name="Chaplin A.V."/>
            <person name="Kafarskaia L.I."/>
            <person name="Efimov B.A."/>
        </authorList>
    </citation>
    <scope>NUCLEOTIDE SEQUENCE [LARGE SCALE GENOMIC DNA]</scope>
    <source>
        <strain evidence="4 5">109</strain>
    </source>
</reference>
<feature type="domain" description="TonB-dependent receptor plug" evidence="2">
    <location>
        <begin position="156"/>
        <end position="211"/>
    </location>
</feature>
<accession>A0A8E1R017</accession>
<evidence type="ECO:0000313" key="5">
    <source>
        <dbReference type="Proteomes" id="UP000036951"/>
    </source>
</evidence>
<feature type="chain" id="PRO_5034032782" description="Outer membrane protein beta-barrel domain-containing protein" evidence="1">
    <location>
        <begin position="19"/>
        <end position="769"/>
    </location>
</feature>
<dbReference type="InterPro" id="IPR013784">
    <property type="entry name" value="Carb-bd-like_fold"/>
</dbReference>
<evidence type="ECO:0000259" key="3">
    <source>
        <dbReference type="Pfam" id="PF14905"/>
    </source>
</evidence>
<feature type="signal peptide" evidence="1">
    <location>
        <begin position="1"/>
        <end position="18"/>
    </location>
</feature>
<dbReference type="Gene3D" id="2.170.130.10">
    <property type="entry name" value="TonB-dependent receptor, plug domain"/>
    <property type="match status" value="1"/>
</dbReference>
<dbReference type="Pfam" id="PF14905">
    <property type="entry name" value="OMP_b-brl_3"/>
    <property type="match status" value="1"/>
</dbReference>
<dbReference type="AlphaFoldDB" id="A0A8E1R017"/>
<sequence length="769" mass="87959">MRTFALIFILILTSTLYAQNNTIVLDGTVQDDKNRSISNATIIISSKNDSKATFQTVSNKEGKFKIKNISIGYYNMKVSHLEYETYNNDLSLKKDTSTNVLLMTKVSEMLDEVIVMAKYSDIKPNGETSIRVKGNPLAKGKTLSEFLQFIRDLDVSNDEINVRGRKNTLYYLDNQPISFEQLKNIQPSMIAHIDIIPHADASYGINATGGVIKIFLREEGGVLGSVTLAGKADYNGIKSTSPMATILYNRGKFSVKNFLSGVPYSRSTSMFEQQTETAQNKTVTDTKNNNRFKSLRDNLSLRYSFNKVTWLDVYGGTDFSWLRSGQNSTDGNNILSTSGKNKISGYNAGIQYQQGFGKDSLNYFRLRAEYSKNKENGNADYLYNGIADNAALKSNSDHFSVQPIVHFKTTANSGLNIGLEYYYLIDRHEDNGTTTLGYIPTGHYTNKGYDYGAWIDYNILIKKKFYVYFALQYHGTQNIYSDYRSPENSTRSWEDGVYPSLFAQWLINSAKGRYLTFGFKHYYSLPNYNYRIPSVVWQSNNLYSIGNTNLKKENFYNMEIYYSFNSNWLASYNLTYCDDAIRIMTYQDETRNGTYYTKPENKGISVTHTFRIGYTTKPFKFWYNKNGLYVTLTHESMPGKSINNASIFFRSDNNFTLCRWLDLTLGIQAENKGKSLEYDYNGGFWLNAGAYMSFFNNNLNVALKCNQLIYTRNKKTIYGSDWTSIQKNLSHNTQINLQVTWNFNAGKKIRNKNLPSVNSMQRNVPTLMK</sequence>
<dbReference type="EMBL" id="LFQU01000024">
    <property type="protein sequence ID" value="KOO67827.1"/>
    <property type="molecule type" value="Genomic_DNA"/>
</dbReference>